<feature type="transmembrane region" description="Helical" evidence="7">
    <location>
        <begin position="30"/>
        <end position="50"/>
    </location>
</feature>
<dbReference type="Pfam" id="PF00528">
    <property type="entry name" value="BPD_transp_1"/>
    <property type="match status" value="1"/>
</dbReference>
<dbReference type="InterPro" id="IPR000515">
    <property type="entry name" value="MetI-like"/>
</dbReference>
<dbReference type="InterPro" id="IPR035906">
    <property type="entry name" value="MetI-like_sf"/>
</dbReference>
<keyword evidence="10" id="KW-1185">Reference proteome</keyword>
<name>A0ABP7AU84_9MICO</name>
<evidence type="ECO:0000256" key="6">
    <source>
        <dbReference type="ARBA" id="ARBA00023136"/>
    </source>
</evidence>
<feature type="domain" description="ABC transmembrane type-1" evidence="8">
    <location>
        <begin position="94"/>
        <end position="306"/>
    </location>
</feature>
<dbReference type="EMBL" id="BAAAYU010000005">
    <property type="protein sequence ID" value="GAA3640068.1"/>
    <property type="molecule type" value="Genomic_DNA"/>
</dbReference>
<dbReference type="InterPro" id="IPR051393">
    <property type="entry name" value="ABC_transporter_permease"/>
</dbReference>
<reference evidence="10" key="1">
    <citation type="journal article" date="2019" name="Int. J. Syst. Evol. Microbiol.">
        <title>The Global Catalogue of Microorganisms (GCM) 10K type strain sequencing project: providing services to taxonomists for standard genome sequencing and annotation.</title>
        <authorList>
            <consortium name="The Broad Institute Genomics Platform"/>
            <consortium name="The Broad Institute Genome Sequencing Center for Infectious Disease"/>
            <person name="Wu L."/>
            <person name="Ma J."/>
        </authorList>
    </citation>
    <scope>NUCLEOTIDE SEQUENCE [LARGE SCALE GENOMIC DNA]</scope>
    <source>
        <strain evidence="10">JCM 16544</strain>
    </source>
</reference>
<evidence type="ECO:0000256" key="2">
    <source>
        <dbReference type="ARBA" id="ARBA00022448"/>
    </source>
</evidence>
<feature type="transmembrane region" description="Helical" evidence="7">
    <location>
        <begin position="240"/>
        <end position="259"/>
    </location>
</feature>
<dbReference type="CDD" id="cd06261">
    <property type="entry name" value="TM_PBP2"/>
    <property type="match status" value="1"/>
</dbReference>
<evidence type="ECO:0000256" key="3">
    <source>
        <dbReference type="ARBA" id="ARBA00022475"/>
    </source>
</evidence>
<comment type="subcellular location">
    <subcellularLocation>
        <location evidence="1 7">Cell membrane</location>
        <topology evidence="1 7">Multi-pass membrane protein</topology>
    </subcellularLocation>
</comment>
<evidence type="ECO:0000256" key="5">
    <source>
        <dbReference type="ARBA" id="ARBA00022989"/>
    </source>
</evidence>
<sequence>MAVTEVPFEAATVGYVERSPKANRRRRRRFPWYAYLALAPLMVVLGWFAYYPAASGIFFSFFDWNPASVSEFIGLENYATMLDDKIWWKSFGNLGIIFLFGIASWIFPLLAAELLITLRSARAQYVFRTLLIIPMAFPGVVTALVWSFMYQPNNGLINTTLENLGLGFLASNWVGDPDTALLALLFIGFPWIAGLPFLLIYTSLQNVPPEIFEAAEIDGVGRIRRFWTIDLPLMATQAKILVFLAVVSTLQYGFMAFIVTGGGPDNATMVPVLRMLNVAFQGGDWGYAAALSTTLFFITLFFSVIIVFFRRKKTESTSDAKGM</sequence>
<feature type="transmembrane region" description="Helical" evidence="7">
    <location>
        <begin position="94"/>
        <end position="118"/>
    </location>
</feature>
<evidence type="ECO:0000256" key="4">
    <source>
        <dbReference type="ARBA" id="ARBA00022692"/>
    </source>
</evidence>
<keyword evidence="2 7" id="KW-0813">Transport</keyword>
<evidence type="ECO:0000259" key="8">
    <source>
        <dbReference type="PROSITE" id="PS50928"/>
    </source>
</evidence>
<dbReference type="Gene3D" id="1.10.3720.10">
    <property type="entry name" value="MetI-like"/>
    <property type="match status" value="1"/>
</dbReference>
<dbReference type="PROSITE" id="PS50928">
    <property type="entry name" value="ABC_TM1"/>
    <property type="match status" value="1"/>
</dbReference>
<keyword evidence="3" id="KW-1003">Cell membrane</keyword>
<comment type="similarity">
    <text evidence="7">Belongs to the binding-protein-dependent transport system permease family.</text>
</comment>
<accession>A0ABP7AU84</accession>
<proteinExistence type="inferred from homology"/>
<feature type="transmembrane region" description="Helical" evidence="7">
    <location>
        <begin position="180"/>
        <end position="201"/>
    </location>
</feature>
<evidence type="ECO:0000313" key="10">
    <source>
        <dbReference type="Proteomes" id="UP001501697"/>
    </source>
</evidence>
<protein>
    <submittedName>
        <fullName evidence="9">ABC transporter permease subunit</fullName>
    </submittedName>
</protein>
<keyword evidence="4 7" id="KW-0812">Transmembrane</keyword>
<dbReference type="Proteomes" id="UP001501697">
    <property type="component" value="Unassembled WGS sequence"/>
</dbReference>
<evidence type="ECO:0000313" key="9">
    <source>
        <dbReference type="EMBL" id="GAA3640068.1"/>
    </source>
</evidence>
<evidence type="ECO:0000256" key="7">
    <source>
        <dbReference type="RuleBase" id="RU363032"/>
    </source>
</evidence>
<dbReference type="PANTHER" id="PTHR30193:SF41">
    <property type="entry name" value="DIACETYLCHITOBIOSE UPTAKE SYSTEM PERMEASE PROTEIN NGCF"/>
    <property type="match status" value="1"/>
</dbReference>
<keyword evidence="5 7" id="KW-1133">Transmembrane helix</keyword>
<organism evidence="9 10">
    <name type="scientific">Microbacterium awajiense</name>
    <dbReference type="NCBI Taxonomy" id="415214"/>
    <lineage>
        <taxon>Bacteria</taxon>
        <taxon>Bacillati</taxon>
        <taxon>Actinomycetota</taxon>
        <taxon>Actinomycetes</taxon>
        <taxon>Micrococcales</taxon>
        <taxon>Microbacteriaceae</taxon>
        <taxon>Microbacterium</taxon>
    </lineage>
</organism>
<gene>
    <name evidence="9" type="ORF">GCM10022200_24560</name>
</gene>
<evidence type="ECO:0000256" key="1">
    <source>
        <dbReference type="ARBA" id="ARBA00004651"/>
    </source>
</evidence>
<dbReference type="SUPFAM" id="SSF161098">
    <property type="entry name" value="MetI-like"/>
    <property type="match status" value="1"/>
</dbReference>
<dbReference type="PANTHER" id="PTHR30193">
    <property type="entry name" value="ABC TRANSPORTER PERMEASE PROTEIN"/>
    <property type="match status" value="1"/>
</dbReference>
<feature type="transmembrane region" description="Helical" evidence="7">
    <location>
        <begin position="285"/>
        <end position="309"/>
    </location>
</feature>
<keyword evidence="6 7" id="KW-0472">Membrane</keyword>
<comment type="caution">
    <text evidence="9">The sequence shown here is derived from an EMBL/GenBank/DDBJ whole genome shotgun (WGS) entry which is preliminary data.</text>
</comment>
<dbReference type="RefSeq" id="WP_344738988.1">
    <property type="nucleotide sequence ID" value="NZ_BAAAYU010000005.1"/>
</dbReference>
<feature type="transmembrane region" description="Helical" evidence="7">
    <location>
        <begin position="130"/>
        <end position="149"/>
    </location>
</feature>